<feature type="compositionally biased region" description="Basic residues" evidence="1">
    <location>
        <begin position="630"/>
        <end position="646"/>
    </location>
</feature>
<feature type="chain" id="PRO_5041910074" description="Beta-lactamase-related domain-containing protein" evidence="2">
    <location>
        <begin position="31"/>
        <end position="646"/>
    </location>
</feature>
<evidence type="ECO:0000259" key="3">
    <source>
        <dbReference type="Pfam" id="PF00144"/>
    </source>
</evidence>
<accession>A0AAD5DVX4</accession>
<evidence type="ECO:0000256" key="1">
    <source>
        <dbReference type="SAM" id="MobiDB-lite"/>
    </source>
</evidence>
<protein>
    <recommendedName>
        <fullName evidence="3">Beta-lactamase-related domain-containing protein</fullName>
    </recommendedName>
</protein>
<feature type="region of interest" description="Disordered" evidence="1">
    <location>
        <begin position="606"/>
        <end position="646"/>
    </location>
</feature>
<reference evidence="4" key="1">
    <citation type="submission" date="2020-11" db="EMBL/GenBank/DDBJ databases">
        <title>Chlorella ohadii genome sequencing and assembly.</title>
        <authorList>
            <person name="Murik O."/>
            <person name="Treves H."/>
            <person name="Kedem I."/>
            <person name="Shotland Y."/>
            <person name="Kaplan A."/>
        </authorList>
    </citation>
    <scope>NUCLEOTIDE SEQUENCE</scope>
    <source>
        <strain evidence="4">1</strain>
    </source>
</reference>
<dbReference type="PANTHER" id="PTHR46825">
    <property type="entry name" value="D-ALANYL-D-ALANINE-CARBOXYPEPTIDASE/ENDOPEPTIDASE AMPH"/>
    <property type="match status" value="1"/>
</dbReference>
<feature type="compositionally biased region" description="Low complexity" evidence="1">
    <location>
        <begin position="511"/>
        <end position="523"/>
    </location>
</feature>
<organism evidence="4 5">
    <name type="scientific">Chlorella ohadii</name>
    <dbReference type="NCBI Taxonomy" id="2649997"/>
    <lineage>
        <taxon>Eukaryota</taxon>
        <taxon>Viridiplantae</taxon>
        <taxon>Chlorophyta</taxon>
        <taxon>core chlorophytes</taxon>
        <taxon>Trebouxiophyceae</taxon>
        <taxon>Chlorellales</taxon>
        <taxon>Chlorellaceae</taxon>
        <taxon>Chlorella clade</taxon>
        <taxon>Chlorella</taxon>
    </lineage>
</organism>
<feature type="domain" description="Beta-lactamase-related" evidence="3">
    <location>
        <begin position="59"/>
        <end position="352"/>
    </location>
</feature>
<feature type="region of interest" description="Disordered" evidence="1">
    <location>
        <begin position="477"/>
        <end position="550"/>
    </location>
</feature>
<sequence>MAARLPRGAGRLGGLLLALLLAQLAAMARGQALGLDRKAKEATTKRFLKQLADLNLWAGVVACSDGAGDAIYKDAYGTASFELKAPMSADLRMPTAANENLMVAVALHQLESKGLLNISAPVLSHTSGLWDSSACTTPLDWQAEHCQAARAIAAAAPAANRNPIMVVANWTLGQPLAAKPGEQYSYSDDAYALLSHIVERVSNQSLGDYLKASIFTPANLTGAVFVPGTGGSLVENLVNNPGYVSLFTASAGATPLYVSLNVNGSITANSGFQGFDLSKDAGSVFMTVGDLHDWYRRLFGNPEQLGLTPAAFAEIKQPAVELAGSNYEGQGLSLNVNESSWFYSGNALSWRSYPSIKVKPDGDANASPVCAIISNLSPQVAFADDAARGIFGQQCDTVKSTPQVLKDLATAEPKQVADMTDDERRVALLTHLCYMAYYESVGLTAEEYVRDAVAALIWDARSDDLDAMGLLDRAAEVEAATSGTPSPSPAAQPSPPAQPEPEPSPEPSPKPSSGDKPASKPGKATAVTDSSGGKKKDTGEDKPDSVGPPGTYTDWILDCKGGRVRCWNLVLASMGYQCMNGGGTACCATEKANYCLPANSIDDSLDVGWQGEQPETADTGNGNGNSNRRGNTRKRSTAAGSRRMRR</sequence>
<dbReference type="SUPFAM" id="SSF56601">
    <property type="entry name" value="beta-lactamase/transpeptidase-like"/>
    <property type="match status" value="1"/>
</dbReference>
<keyword evidence="2" id="KW-0732">Signal</keyword>
<dbReference type="Gene3D" id="3.40.710.10">
    <property type="entry name" value="DD-peptidase/beta-lactamase superfamily"/>
    <property type="match status" value="1"/>
</dbReference>
<dbReference type="InterPro" id="IPR001466">
    <property type="entry name" value="Beta-lactam-related"/>
</dbReference>
<dbReference type="PANTHER" id="PTHR46825:SF9">
    <property type="entry name" value="BETA-LACTAMASE-RELATED DOMAIN-CONTAINING PROTEIN"/>
    <property type="match status" value="1"/>
</dbReference>
<feature type="compositionally biased region" description="Pro residues" evidence="1">
    <location>
        <begin position="486"/>
        <end position="510"/>
    </location>
</feature>
<feature type="compositionally biased region" description="Basic and acidic residues" evidence="1">
    <location>
        <begin position="532"/>
        <end position="544"/>
    </location>
</feature>
<dbReference type="EMBL" id="JADXDR010000064">
    <property type="protein sequence ID" value="KAI7841319.1"/>
    <property type="molecule type" value="Genomic_DNA"/>
</dbReference>
<keyword evidence="5" id="KW-1185">Reference proteome</keyword>
<dbReference type="InterPro" id="IPR012338">
    <property type="entry name" value="Beta-lactam/transpept-like"/>
</dbReference>
<proteinExistence type="predicted"/>
<dbReference type="AlphaFoldDB" id="A0AAD5DVX4"/>
<dbReference type="Proteomes" id="UP001205105">
    <property type="component" value="Unassembled WGS sequence"/>
</dbReference>
<evidence type="ECO:0000313" key="5">
    <source>
        <dbReference type="Proteomes" id="UP001205105"/>
    </source>
</evidence>
<dbReference type="Pfam" id="PF00144">
    <property type="entry name" value="Beta-lactamase"/>
    <property type="match status" value="1"/>
</dbReference>
<gene>
    <name evidence="4" type="ORF">COHA_004938</name>
</gene>
<dbReference type="InterPro" id="IPR050491">
    <property type="entry name" value="AmpC-like"/>
</dbReference>
<evidence type="ECO:0000313" key="4">
    <source>
        <dbReference type="EMBL" id="KAI7841319.1"/>
    </source>
</evidence>
<name>A0AAD5DVX4_9CHLO</name>
<feature type="signal peptide" evidence="2">
    <location>
        <begin position="1"/>
        <end position="30"/>
    </location>
</feature>
<evidence type="ECO:0000256" key="2">
    <source>
        <dbReference type="SAM" id="SignalP"/>
    </source>
</evidence>
<comment type="caution">
    <text evidence="4">The sequence shown here is derived from an EMBL/GenBank/DDBJ whole genome shotgun (WGS) entry which is preliminary data.</text>
</comment>